<keyword evidence="2" id="KW-0547">Nucleotide-binding</keyword>
<reference evidence="6 7" key="1">
    <citation type="submission" date="2025-04" db="UniProtKB">
        <authorList>
            <consortium name="RefSeq"/>
        </authorList>
    </citation>
    <scope>IDENTIFICATION</scope>
    <source>
        <tissue evidence="6 7">Whole sample</tissue>
    </source>
</reference>
<evidence type="ECO:0000256" key="3">
    <source>
        <dbReference type="ARBA" id="ARBA00023134"/>
    </source>
</evidence>
<dbReference type="RefSeq" id="XP_022303233.1">
    <property type="nucleotide sequence ID" value="XM_022447525.1"/>
</dbReference>
<dbReference type="InterPro" id="IPR045058">
    <property type="entry name" value="GIMA/IAN/Toc"/>
</dbReference>
<dbReference type="KEGG" id="cvn:111110875"/>
<comment type="similarity">
    <text evidence="1">Belongs to the TRAFAC class TrmE-Era-EngA-EngB-Septin-like GTPase superfamily. AIG1/Toc34/Toc159-like paraseptin GTPase family. IAN subfamily.</text>
</comment>
<evidence type="ECO:0000259" key="4">
    <source>
        <dbReference type="PROSITE" id="PS51720"/>
    </source>
</evidence>
<dbReference type="InterPro" id="IPR006703">
    <property type="entry name" value="G_AIG1"/>
</dbReference>
<name>A0A8B8BK64_CRAVI</name>
<dbReference type="GeneID" id="111110875"/>
<evidence type="ECO:0000313" key="6">
    <source>
        <dbReference type="RefSeq" id="XP_022303233.1"/>
    </source>
</evidence>
<dbReference type="OrthoDB" id="431287at2759"/>
<feature type="domain" description="AIG1-type G" evidence="4">
    <location>
        <begin position="4"/>
        <end position="210"/>
    </location>
</feature>
<evidence type="ECO:0000256" key="1">
    <source>
        <dbReference type="ARBA" id="ARBA00008535"/>
    </source>
</evidence>
<evidence type="ECO:0000256" key="2">
    <source>
        <dbReference type="ARBA" id="ARBA00022741"/>
    </source>
</evidence>
<dbReference type="PROSITE" id="PS51720">
    <property type="entry name" value="G_AIG1"/>
    <property type="match status" value="1"/>
</dbReference>
<dbReference type="Pfam" id="PF04548">
    <property type="entry name" value="AIG1"/>
    <property type="match status" value="1"/>
</dbReference>
<keyword evidence="3" id="KW-0342">GTP-binding</keyword>
<accession>A0A8B8BK64</accession>
<dbReference type="RefSeq" id="XP_022303234.1">
    <property type="nucleotide sequence ID" value="XM_022447526.1"/>
</dbReference>
<proteinExistence type="inferred from homology"/>
<dbReference type="AlphaFoldDB" id="A0A8B8BK64"/>
<dbReference type="GO" id="GO:0005525">
    <property type="term" value="F:GTP binding"/>
    <property type="evidence" value="ECO:0007669"/>
    <property type="project" value="UniProtKB-KW"/>
</dbReference>
<dbReference type="Proteomes" id="UP000694844">
    <property type="component" value="Chromosome 9"/>
</dbReference>
<dbReference type="PANTHER" id="PTHR10903:SF184">
    <property type="entry name" value="GTP-BINDING PROTEIN A"/>
    <property type="match status" value="1"/>
</dbReference>
<protein>
    <submittedName>
        <fullName evidence="6 7">GTPase IMAP family member 4-like</fullName>
    </submittedName>
</protein>
<organism evidence="5 7">
    <name type="scientific">Crassostrea virginica</name>
    <name type="common">Eastern oyster</name>
    <dbReference type="NCBI Taxonomy" id="6565"/>
    <lineage>
        <taxon>Eukaryota</taxon>
        <taxon>Metazoa</taxon>
        <taxon>Spiralia</taxon>
        <taxon>Lophotrochozoa</taxon>
        <taxon>Mollusca</taxon>
        <taxon>Bivalvia</taxon>
        <taxon>Autobranchia</taxon>
        <taxon>Pteriomorphia</taxon>
        <taxon>Ostreida</taxon>
        <taxon>Ostreoidea</taxon>
        <taxon>Ostreidae</taxon>
        <taxon>Crassostrea</taxon>
    </lineage>
</organism>
<sequence length="265" mass="30130">MASGEERNIILLGKLGMGKSQSGNGILGLEGHFKTKKGWSSSTKVCEYGYAKRNGCTYRVFDTPGINSFEEMKEIDVDAEIIRCLFCTSPGFHTIVLVVSADERVTKDDVKMVEKLDDFLGHKGFGYMILAVTKMEDDGYEMLDDMIKKNKAINDLDTKCQSRRVILGNKADGTPEKCIQRFDEELEKLVQKNRMIGEEYFRHKYYEKASKILEKDKEDYMKKHPDVTSEAALEKVRELAALGQSPRDEELRALFNPSYCRCAIS</sequence>
<keyword evidence="5" id="KW-1185">Reference proteome</keyword>
<dbReference type="InterPro" id="IPR027417">
    <property type="entry name" value="P-loop_NTPase"/>
</dbReference>
<evidence type="ECO:0000313" key="7">
    <source>
        <dbReference type="RefSeq" id="XP_022303234.1"/>
    </source>
</evidence>
<dbReference type="SUPFAM" id="SSF52540">
    <property type="entry name" value="P-loop containing nucleoside triphosphate hydrolases"/>
    <property type="match status" value="1"/>
</dbReference>
<gene>
    <name evidence="6 7" type="primary">LOC111110875</name>
</gene>
<dbReference type="PANTHER" id="PTHR10903">
    <property type="entry name" value="GTPASE, IMAP FAMILY MEMBER-RELATED"/>
    <property type="match status" value="1"/>
</dbReference>
<evidence type="ECO:0000313" key="5">
    <source>
        <dbReference type="Proteomes" id="UP000694844"/>
    </source>
</evidence>
<dbReference type="Gene3D" id="3.40.50.300">
    <property type="entry name" value="P-loop containing nucleotide triphosphate hydrolases"/>
    <property type="match status" value="1"/>
</dbReference>